<keyword evidence="4" id="KW-1185">Reference proteome</keyword>
<dbReference type="PANTHER" id="PTHR43762">
    <property type="entry name" value="L-GULONOLACTONE OXIDASE"/>
    <property type="match status" value="1"/>
</dbReference>
<reference evidence="3 4" key="1">
    <citation type="submission" date="2020-10" db="EMBL/GenBank/DDBJ databases">
        <title>Draft genome of Ramlibacter aquaticus LMG 30558.</title>
        <authorList>
            <person name="Props R."/>
        </authorList>
    </citation>
    <scope>NUCLEOTIDE SEQUENCE [LARGE SCALE GENOMIC DNA]</scope>
    <source>
        <strain evidence="3 4">LMG 30558</strain>
    </source>
</reference>
<dbReference type="Proteomes" id="UP000715965">
    <property type="component" value="Unassembled WGS sequence"/>
</dbReference>
<protein>
    <submittedName>
        <fullName evidence="3">FAD-binding oxidoreductase</fullName>
    </submittedName>
</protein>
<dbReference type="InterPro" id="IPR036318">
    <property type="entry name" value="FAD-bd_PCMH-like_sf"/>
</dbReference>
<evidence type="ECO:0000256" key="1">
    <source>
        <dbReference type="ARBA" id="ARBA00022827"/>
    </source>
</evidence>
<dbReference type="InterPro" id="IPR006094">
    <property type="entry name" value="Oxid_FAD_bind_N"/>
</dbReference>
<evidence type="ECO:0000313" key="4">
    <source>
        <dbReference type="Proteomes" id="UP000715965"/>
    </source>
</evidence>
<dbReference type="Pfam" id="PF01565">
    <property type="entry name" value="FAD_binding_4"/>
    <property type="match status" value="1"/>
</dbReference>
<dbReference type="InterPro" id="IPR010031">
    <property type="entry name" value="FAD_lactone_oxidase-like"/>
</dbReference>
<feature type="domain" description="FAD-binding PCMH-type" evidence="2">
    <location>
        <begin position="1"/>
        <end position="177"/>
    </location>
</feature>
<gene>
    <name evidence="3" type="ORF">IM725_16720</name>
</gene>
<comment type="caution">
    <text evidence="3">The sequence shown here is derived from an EMBL/GenBank/DDBJ whole genome shotgun (WGS) entry which is preliminary data.</text>
</comment>
<dbReference type="PROSITE" id="PS51387">
    <property type="entry name" value="FAD_PCMH"/>
    <property type="match status" value="1"/>
</dbReference>
<accession>A0ABR9SIM6</accession>
<dbReference type="EMBL" id="JADDOJ010000085">
    <property type="protein sequence ID" value="MBE7942219.1"/>
    <property type="molecule type" value="Genomic_DNA"/>
</dbReference>
<evidence type="ECO:0000313" key="3">
    <source>
        <dbReference type="EMBL" id="MBE7942219.1"/>
    </source>
</evidence>
<dbReference type="SUPFAM" id="SSF56176">
    <property type="entry name" value="FAD-binding/transporter-associated domain-like"/>
    <property type="match status" value="1"/>
</dbReference>
<dbReference type="InterPro" id="IPR016169">
    <property type="entry name" value="FAD-bd_PCMH_sub2"/>
</dbReference>
<dbReference type="PANTHER" id="PTHR43762:SF1">
    <property type="entry name" value="D-ARABINONO-1,4-LACTONE OXIDASE"/>
    <property type="match status" value="1"/>
</dbReference>
<dbReference type="RefSeq" id="WP_193781772.1">
    <property type="nucleotide sequence ID" value="NZ_JADDOJ010000085.1"/>
</dbReference>
<sequence>MNGSVRTWGLPGPFEHRLVTPEAAAEVALPRGDSWLAHGNSRSYGDVALNTGHTLVRTRWLDRYVSFDAETGILECESGVLLSTIVEDFGARGWSLPVVPGTSYVTVGGAIANDVHGKNHHACGSFGDHVESLRLLRTDGAVVECSPRENADWFAATIGGLGLTGLVTHARLRLRRVSSGWIEVYATRFRGLDAFFELNAQAEARHEYTVSWIDCLSGAKGLRGVLLAGDHASRGPQPADPLFPPRPRRISFPVTPPVSLVNPLSLRLFNAAYYLKAPKAATFLQQGWDYFWPLDKISHWNRMYGRRGLLQYQFVVPPAAARDAISEVLGLLRAEGTGSFLAVLKTFGDRPAPGLLSFSRPGLTLALDFPNVPRVRGLFARLDTCIQQAGGALYPAKDALGSSALFHAAYPRWAEFQAYRDPGVSSTFLRRMEDTQ</sequence>
<keyword evidence="1" id="KW-0274">FAD</keyword>
<keyword evidence="1" id="KW-0285">Flavoprotein</keyword>
<evidence type="ECO:0000259" key="2">
    <source>
        <dbReference type="PROSITE" id="PS51387"/>
    </source>
</evidence>
<dbReference type="Gene3D" id="3.30.465.10">
    <property type="match status" value="1"/>
</dbReference>
<organism evidence="3 4">
    <name type="scientific">Ramlibacter aquaticus</name>
    <dbReference type="NCBI Taxonomy" id="2780094"/>
    <lineage>
        <taxon>Bacteria</taxon>
        <taxon>Pseudomonadati</taxon>
        <taxon>Pseudomonadota</taxon>
        <taxon>Betaproteobacteria</taxon>
        <taxon>Burkholderiales</taxon>
        <taxon>Comamonadaceae</taxon>
        <taxon>Ramlibacter</taxon>
    </lineage>
</organism>
<name>A0ABR9SIM6_9BURK</name>
<dbReference type="InterPro" id="IPR016166">
    <property type="entry name" value="FAD-bd_PCMH"/>
</dbReference>
<proteinExistence type="predicted"/>